<reference evidence="1" key="1">
    <citation type="submission" date="2021-02" db="EMBL/GenBank/DDBJ databases">
        <title>Genome sequence Cadophora malorum strain M34.</title>
        <authorList>
            <person name="Stefanovic E."/>
            <person name="Vu D."/>
            <person name="Scully C."/>
            <person name="Dijksterhuis J."/>
            <person name="Roader J."/>
            <person name="Houbraken J."/>
        </authorList>
    </citation>
    <scope>NUCLEOTIDE SEQUENCE</scope>
    <source>
        <strain evidence="1">M34</strain>
    </source>
</reference>
<organism evidence="1 2">
    <name type="scientific">Cadophora malorum</name>
    <dbReference type="NCBI Taxonomy" id="108018"/>
    <lineage>
        <taxon>Eukaryota</taxon>
        <taxon>Fungi</taxon>
        <taxon>Dikarya</taxon>
        <taxon>Ascomycota</taxon>
        <taxon>Pezizomycotina</taxon>
        <taxon>Leotiomycetes</taxon>
        <taxon>Helotiales</taxon>
        <taxon>Ploettnerulaceae</taxon>
        <taxon>Cadophora</taxon>
    </lineage>
</organism>
<sequence length="305" mass="34257">MPTFRVVRPSQAHKLFGLGADLLVHEDFLQTVLQCQIKPSSSPSSVDFTSASSLVRLEEISHHRTISKGVRTIRVVLHFHDDALAANYRAFAEHTAEMFKQRAYSLHDLILDLEEKRNNHRSDLSEEDLVHLSLVTSAERMRSMAQDITARASRFSFSQRVMGFVDGRLLGKAFEEYSNQAMDQKNRGQDGSLINKIAAAVQRMPAITRLELLEKPVPETVWGYHGRSAVASTWQAELTPKSIIFPLAREDSKSRYNGQTLGRPPIDLLVKLPVALYRAGVSIQNLDIKVTAAAKWSTESTKTFK</sequence>
<name>A0A8H7TH70_9HELO</name>
<evidence type="ECO:0000313" key="2">
    <source>
        <dbReference type="Proteomes" id="UP000664132"/>
    </source>
</evidence>
<gene>
    <name evidence="1" type="ORF">IFR04_007975</name>
</gene>
<keyword evidence="2" id="KW-1185">Reference proteome</keyword>
<evidence type="ECO:0000313" key="1">
    <source>
        <dbReference type="EMBL" id="KAG4418851.1"/>
    </source>
</evidence>
<dbReference type="EMBL" id="JAFJYH010000118">
    <property type="protein sequence ID" value="KAG4418851.1"/>
    <property type="molecule type" value="Genomic_DNA"/>
</dbReference>
<dbReference type="OrthoDB" id="3759773at2759"/>
<accession>A0A8H7TH70</accession>
<proteinExistence type="predicted"/>
<protein>
    <submittedName>
        <fullName evidence="1">Uncharacterized protein</fullName>
    </submittedName>
</protein>
<comment type="caution">
    <text evidence="1">The sequence shown here is derived from an EMBL/GenBank/DDBJ whole genome shotgun (WGS) entry which is preliminary data.</text>
</comment>
<dbReference type="Proteomes" id="UP000664132">
    <property type="component" value="Unassembled WGS sequence"/>
</dbReference>
<dbReference type="AlphaFoldDB" id="A0A8H7TH70"/>